<feature type="domain" description="OmpA-like" evidence="10">
    <location>
        <begin position="174"/>
        <end position="292"/>
    </location>
</feature>
<evidence type="ECO:0000313" key="11">
    <source>
        <dbReference type="EMBL" id="MBC9207755.1"/>
    </source>
</evidence>
<dbReference type="InterPro" id="IPR006665">
    <property type="entry name" value="OmpA-like"/>
</dbReference>
<dbReference type="SUPFAM" id="SSF103088">
    <property type="entry name" value="OmpA-like"/>
    <property type="match status" value="1"/>
</dbReference>
<evidence type="ECO:0000256" key="6">
    <source>
        <dbReference type="ARBA" id="ARBA00023136"/>
    </source>
</evidence>
<keyword evidence="3" id="KW-1003">Cell membrane</keyword>
<comment type="similarity">
    <text evidence="2">Belongs to the MotB family.</text>
</comment>
<evidence type="ECO:0000256" key="5">
    <source>
        <dbReference type="ARBA" id="ARBA00022989"/>
    </source>
</evidence>
<organism evidence="11 12">
    <name type="scientific">Teichococcus aerophilus</name>
    <dbReference type="NCBI Taxonomy" id="1224513"/>
    <lineage>
        <taxon>Bacteria</taxon>
        <taxon>Pseudomonadati</taxon>
        <taxon>Pseudomonadota</taxon>
        <taxon>Alphaproteobacteria</taxon>
        <taxon>Acetobacterales</taxon>
        <taxon>Roseomonadaceae</taxon>
        <taxon>Roseomonas</taxon>
    </lineage>
</organism>
<evidence type="ECO:0000313" key="12">
    <source>
        <dbReference type="Proteomes" id="UP000626026"/>
    </source>
</evidence>
<name>A0ABR7RMC9_9PROT</name>
<dbReference type="Gene3D" id="3.30.1330.60">
    <property type="entry name" value="OmpA-like domain"/>
    <property type="match status" value="1"/>
</dbReference>
<protein>
    <submittedName>
        <fullName evidence="11">OmpA family protein</fullName>
    </submittedName>
</protein>
<comment type="subcellular location">
    <subcellularLocation>
        <location evidence="1">Cell membrane</location>
        <topology evidence="1">Single-pass membrane protein</topology>
    </subcellularLocation>
</comment>
<evidence type="ECO:0000256" key="1">
    <source>
        <dbReference type="ARBA" id="ARBA00004162"/>
    </source>
</evidence>
<comment type="caution">
    <text evidence="11">The sequence shown here is derived from an EMBL/GenBank/DDBJ whole genome shotgun (WGS) entry which is preliminary data.</text>
</comment>
<dbReference type="EMBL" id="JACTVA010000021">
    <property type="protein sequence ID" value="MBC9207755.1"/>
    <property type="molecule type" value="Genomic_DNA"/>
</dbReference>
<keyword evidence="12" id="KW-1185">Reference proteome</keyword>
<dbReference type="PROSITE" id="PS51123">
    <property type="entry name" value="OMPA_2"/>
    <property type="match status" value="1"/>
</dbReference>
<keyword evidence="5 9" id="KW-1133">Transmembrane helix</keyword>
<dbReference type="Pfam" id="PF00691">
    <property type="entry name" value="OmpA"/>
    <property type="match status" value="1"/>
</dbReference>
<evidence type="ECO:0000259" key="10">
    <source>
        <dbReference type="PROSITE" id="PS51123"/>
    </source>
</evidence>
<keyword evidence="4 9" id="KW-0812">Transmembrane</keyword>
<feature type="region of interest" description="Disordered" evidence="8">
    <location>
        <begin position="91"/>
        <end position="132"/>
    </location>
</feature>
<dbReference type="InterPro" id="IPR025713">
    <property type="entry name" value="MotB-like_N_dom"/>
</dbReference>
<dbReference type="InterPro" id="IPR050330">
    <property type="entry name" value="Bact_OuterMem_StrucFunc"/>
</dbReference>
<evidence type="ECO:0000256" key="2">
    <source>
        <dbReference type="ARBA" id="ARBA00008914"/>
    </source>
</evidence>
<accession>A0ABR7RMC9</accession>
<evidence type="ECO:0000256" key="3">
    <source>
        <dbReference type="ARBA" id="ARBA00022475"/>
    </source>
</evidence>
<dbReference type="Pfam" id="PF13677">
    <property type="entry name" value="MotB_plug"/>
    <property type="match status" value="1"/>
</dbReference>
<evidence type="ECO:0000256" key="7">
    <source>
        <dbReference type="PROSITE-ProRule" id="PRU00473"/>
    </source>
</evidence>
<reference evidence="11 12" key="1">
    <citation type="journal article" date="2013" name="Int. J. Syst. Evol. Microbiol.">
        <title>Roseomonas aerophila sp. nov., isolated from air.</title>
        <authorList>
            <person name="Kim S.J."/>
            <person name="Weon H.Y."/>
            <person name="Ahn J.H."/>
            <person name="Hong S.B."/>
            <person name="Seok S.J."/>
            <person name="Whang K.S."/>
            <person name="Kwon S.W."/>
        </authorList>
    </citation>
    <scope>NUCLEOTIDE SEQUENCE [LARGE SCALE GENOMIC DNA]</scope>
    <source>
        <strain evidence="11 12">NBRC 108923</strain>
    </source>
</reference>
<evidence type="ECO:0000256" key="9">
    <source>
        <dbReference type="SAM" id="Phobius"/>
    </source>
</evidence>
<dbReference type="CDD" id="cd07185">
    <property type="entry name" value="OmpA_C-like"/>
    <property type="match status" value="1"/>
</dbReference>
<keyword evidence="6 7" id="KW-0472">Membrane</keyword>
<dbReference type="RefSeq" id="WP_187784919.1">
    <property type="nucleotide sequence ID" value="NZ_JACTVA010000021.1"/>
</dbReference>
<evidence type="ECO:0000256" key="4">
    <source>
        <dbReference type="ARBA" id="ARBA00022692"/>
    </source>
</evidence>
<dbReference type="InterPro" id="IPR036737">
    <property type="entry name" value="OmpA-like_sf"/>
</dbReference>
<sequence length="312" mass="33786">MSTDPNKRPIIIKKHHAPHDDDHGGQWKIAYADFVTAMMAFFLVMWLLSSTTEAQKDGIAQFFNASSILNMPSGNGALDGGRSMLVAGDSREDSLTTVSDGGLREDSEGGETANQGEAAQAASAAGQSSGLRDPIERQRFEAMKAEIERQLGTADGALRDFAQNIQVEMTPEGLRLQIFDRDGTPMFAPGGTEPTPRLNKILQVLGNILATVPNAVVVAGHTDAQAFNRNSYGNWELSSDRANSTRRVLEQNGVPPARMYRVEGKASVEPLMQEAPNDPRNRRIAITVMRADVVAAARAAQATRSTAQEPRR</sequence>
<feature type="compositionally biased region" description="Low complexity" evidence="8">
    <location>
        <begin position="110"/>
        <end position="130"/>
    </location>
</feature>
<evidence type="ECO:0000256" key="8">
    <source>
        <dbReference type="SAM" id="MobiDB-lite"/>
    </source>
</evidence>
<dbReference type="Proteomes" id="UP000626026">
    <property type="component" value="Unassembled WGS sequence"/>
</dbReference>
<feature type="transmembrane region" description="Helical" evidence="9">
    <location>
        <begin position="29"/>
        <end position="48"/>
    </location>
</feature>
<dbReference type="PANTHER" id="PTHR30329:SF21">
    <property type="entry name" value="LIPOPROTEIN YIAD-RELATED"/>
    <property type="match status" value="1"/>
</dbReference>
<dbReference type="PANTHER" id="PTHR30329">
    <property type="entry name" value="STATOR ELEMENT OF FLAGELLAR MOTOR COMPLEX"/>
    <property type="match status" value="1"/>
</dbReference>
<gene>
    <name evidence="11" type="ORF">IBL26_12995</name>
</gene>
<proteinExistence type="inferred from homology"/>